<reference evidence="2 3" key="1">
    <citation type="submission" date="2018-03" db="EMBL/GenBank/DDBJ databases">
        <authorList>
            <person name="Fogelqvist J."/>
        </authorList>
    </citation>
    <scope>NUCLEOTIDE SEQUENCE [LARGE SCALE GENOMIC DNA]</scope>
</reference>
<gene>
    <name evidence="2" type="ORF">PLBR_LOCUS8953</name>
</gene>
<dbReference type="EMBL" id="OVEO01000019">
    <property type="protein sequence ID" value="SPR01738.1"/>
    <property type="molecule type" value="Genomic_DNA"/>
</dbReference>
<keyword evidence="1" id="KW-1133">Transmembrane helix</keyword>
<keyword evidence="2" id="KW-0496">Mitochondrion</keyword>
<keyword evidence="1" id="KW-0812">Transmembrane</keyword>
<evidence type="ECO:0000256" key="1">
    <source>
        <dbReference type="SAM" id="Phobius"/>
    </source>
</evidence>
<feature type="transmembrane region" description="Helical" evidence="1">
    <location>
        <begin position="149"/>
        <end position="168"/>
    </location>
</feature>
<organism evidence="2 3">
    <name type="scientific">Plasmodiophora brassicae</name>
    <name type="common">Clubroot disease agent</name>
    <dbReference type="NCBI Taxonomy" id="37360"/>
    <lineage>
        <taxon>Eukaryota</taxon>
        <taxon>Sar</taxon>
        <taxon>Rhizaria</taxon>
        <taxon>Endomyxa</taxon>
        <taxon>Phytomyxea</taxon>
        <taxon>Plasmodiophorida</taxon>
        <taxon>Plasmodiophoridae</taxon>
        <taxon>Plasmodiophora</taxon>
    </lineage>
</organism>
<name>A0A3P3YNF3_PLABS</name>
<keyword evidence="1" id="KW-0472">Membrane</keyword>
<evidence type="ECO:0000313" key="2">
    <source>
        <dbReference type="EMBL" id="SPR01738.1"/>
    </source>
</evidence>
<evidence type="ECO:0000313" key="3">
    <source>
        <dbReference type="Proteomes" id="UP000290189"/>
    </source>
</evidence>
<proteinExistence type="predicted"/>
<sequence length="169" mass="18615">MPSHHDVAVQLLDVPQLPEAATGEELFEAVRVHAMYDPSLAPHVARFRLYMLEKHITTVGALGAAARIANSWNFLMDKHPRLPRAAVLIIRALADPTVPLHEPFYSTIGSIASSIINSLWSEDPMTISSVCTILVMRAPIPTTWDPRSITAAVIFVLVIVLYATTRLLL</sequence>
<geneLocation type="mitochondrion" evidence="2"/>
<accession>A0A3P3YNF3</accession>
<dbReference type="Proteomes" id="UP000290189">
    <property type="component" value="Unassembled WGS sequence"/>
</dbReference>
<protein>
    <submittedName>
        <fullName evidence="2">Uncharacterized protein</fullName>
    </submittedName>
</protein>
<dbReference type="AlphaFoldDB" id="A0A3P3YNF3"/>